<evidence type="ECO:0000313" key="3">
    <source>
        <dbReference type="Proteomes" id="UP000245942"/>
    </source>
</evidence>
<gene>
    <name evidence="2" type="ORF">BCV69DRAFT_298935</name>
</gene>
<reference evidence="2 3" key="1">
    <citation type="journal article" date="2018" name="Mol. Biol. Evol.">
        <title>Broad Genomic Sampling Reveals a Smut Pathogenic Ancestry of the Fungal Clade Ustilaginomycotina.</title>
        <authorList>
            <person name="Kijpornyongpan T."/>
            <person name="Mondo S.J."/>
            <person name="Barry K."/>
            <person name="Sandor L."/>
            <person name="Lee J."/>
            <person name="Lipzen A."/>
            <person name="Pangilinan J."/>
            <person name="LaButti K."/>
            <person name="Hainaut M."/>
            <person name="Henrissat B."/>
            <person name="Grigoriev I.V."/>
            <person name="Spatafora J.W."/>
            <person name="Aime M.C."/>
        </authorList>
    </citation>
    <scope>NUCLEOTIDE SEQUENCE [LARGE SCALE GENOMIC DNA]</scope>
    <source>
        <strain evidence="2 3">MCA 4718</strain>
    </source>
</reference>
<proteinExistence type="predicted"/>
<feature type="region of interest" description="Disordered" evidence="1">
    <location>
        <begin position="34"/>
        <end position="75"/>
    </location>
</feature>
<keyword evidence="3" id="KW-1185">Reference proteome</keyword>
<protein>
    <submittedName>
        <fullName evidence="2">Uncharacterized protein</fullName>
    </submittedName>
</protein>
<dbReference type="Proteomes" id="UP000245942">
    <property type="component" value="Unassembled WGS sequence"/>
</dbReference>
<evidence type="ECO:0000256" key="1">
    <source>
        <dbReference type="SAM" id="MobiDB-lite"/>
    </source>
</evidence>
<name>A0A316U7E1_9BASI</name>
<accession>A0A316U7E1</accession>
<dbReference type="AlphaFoldDB" id="A0A316U7E1"/>
<sequence length="103" mass="11293">MTTFQEQTPVKTSRDVPRMYKGEVRHLFIPSNMSNQACLPLPGNDPPTGEEHRETWCPNAPLPAETSASNPEESVKGVANKAIGTAAYSANRKRTAKGIKKQK</sequence>
<dbReference type="RefSeq" id="XP_025348317.1">
    <property type="nucleotide sequence ID" value="XM_025494277.1"/>
</dbReference>
<organism evidence="2 3">
    <name type="scientific">Pseudomicrostroma glucosiphilum</name>
    <dbReference type="NCBI Taxonomy" id="1684307"/>
    <lineage>
        <taxon>Eukaryota</taxon>
        <taxon>Fungi</taxon>
        <taxon>Dikarya</taxon>
        <taxon>Basidiomycota</taxon>
        <taxon>Ustilaginomycotina</taxon>
        <taxon>Exobasidiomycetes</taxon>
        <taxon>Microstromatales</taxon>
        <taxon>Microstromatales incertae sedis</taxon>
        <taxon>Pseudomicrostroma</taxon>
    </lineage>
</organism>
<dbReference type="GeneID" id="37016011"/>
<evidence type="ECO:0000313" key="2">
    <source>
        <dbReference type="EMBL" id="PWN21157.1"/>
    </source>
</evidence>
<dbReference type="EMBL" id="KZ819326">
    <property type="protein sequence ID" value="PWN21157.1"/>
    <property type="molecule type" value="Genomic_DNA"/>
</dbReference>